<dbReference type="PANTHER" id="PTHR18937">
    <property type="entry name" value="STRUCTURAL MAINTENANCE OF CHROMOSOMES SMC FAMILY MEMBER"/>
    <property type="match status" value="1"/>
</dbReference>
<feature type="region of interest" description="Disordered" evidence="7">
    <location>
        <begin position="1"/>
        <end position="47"/>
    </location>
</feature>
<evidence type="ECO:0000256" key="3">
    <source>
        <dbReference type="ARBA" id="ARBA00022454"/>
    </source>
</evidence>
<name>A0A2D4HWL9_MICLE</name>
<evidence type="ECO:0000259" key="8">
    <source>
        <dbReference type="Pfam" id="PF02463"/>
    </source>
</evidence>
<keyword evidence="4" id="KW-0547">Nucleotide-binding</keyword>
<dbReference type="GO" id="GO:0005524">
    <property type="term" value="F:ATP binding"/>
    <property type="evidence" value="ECO:0007669"/>
    <property type="project" value="UniProtKB-KW"/>
</dbReference>
<dbReference type="InterPro" id="IPR003395">
    <property type="entry name" value="RecF/RecN/SMC_N"/>
</dbReference>
<comment type="subcellular location">
    <subcellularLocation>
        <location evidence="2">Chromosome</location>
    </subcellularLocation>
    <subcellularLocation>
        <location evidence="1">Nucleus</location>
    </subcellularLocation>
</comment>
<reference evidence="9" key="1">
    <citation type="submission" date="2017-07" db="EMBL/GenBank/DDBJ databases">
        <authorList>
            <person name="Mikheyev A."/>
            <person name="Grau M."/>
        </authorList>
    </citation>
    <scope>NUCLEOTIDE SEQUENCE</scope>
    <source>
        <tissue evidence="9">Venom_gland</tissue>
    </source>
</reference>
<dbReference type="GO" id="GO:0007076">
    <property type="term" value="P:mitotic chromosome condensation"/>
    <property type="evidence" value="ECO:0007669"/>
    <property type="project" value="TreeGrafter"/>
</dbReference>
<evidence type="ECO:0000313" key="9">
    <source>
        <dbReference type="EMBL" id="LAA76372.1"/>
    </source>
</evidence>
<evidence type="ECO:0000256" key="2">
    <source>
        <dbReference type="ARBA" id="ARBA00004286"/>
    </source>
</evidence>
<dbReference type="FunFam" id="3.40.50.300:FF:000585">
    <property type="entry name" value="Structural maintenance of chromosomes 4"/>
    <property type="match status" value="1"/>
</dbReference>
<keyword evidence="3" id="KW-0158">Chromosome</keyword>
<sequence length="284" mass="31697">MPRKRTKVSTAAHQKGNDSLEESSNDGNPEKEASMHPSEVPQQAVSNGVVDDQSLEEILSSISPPPPPAMTNEAGAPRLMITHIVNQNFKSYAGEQILGPFHKRFSCIIGPNGSGKSNVIDSMLFVFGYRAQKIRSKKISVLIHNSDEHSDIQSCTVEVHFQKIIDKEGDDYEVIPNSSFCVSRTAHKDNSSIYHISGKKATFKDVGLLLRSHGIDLDHNRFLILQGEVEQIAMMRPKGQNEHDEGMLEYLEDIIGSGRLKEPIQTLCRRVEILNEQRGEKVRL</sequence>
<keyword evidence="5" id="KW-0067">ATP-binding</keyword>
<feature type="domain" description="RecF/RecN/SMC N-terminal" evidence="8">
    <location>
        <begin position="80"/>
        <end position="217"/>
    </location>
</feature>
<dbReference type="InterPro" id="IPR027417">
    <property type="entry name" value="P-loop_NTPase"/>
</dbReference>
<organism evidence="9">
    <name type="scientific">Micrurus lemniscatus lemniscatus</name>
    <dbReference type="NCBI Taxonomy" id="129467"/>
    <lineage>
        <taxon>Eukaryota</taxon>
        <taxon>Metazoa</taxon>
        <taxon>Chordata</taxon>
        <taxon>Craniata</taxon>
        <taxon>Vertebrata</taxon>
        <taxon>Euteleostomi</taxon>
        <taxon>Lepidosauria</taxon>
        <taxon>Squamata</taxon>
        <taxon>Bifurcata</taxon>
        <taxon>Unidentata</taxon>
        <taxon>Episquamata</taxon>
        <taxon>Toxicofera</taxon>
        <taxon>Serpentes</taxon>
        <taxon>Colubroidea</taxon>
        <taxon>Elapidae</taxon>
        <taxon>Elapinae</taxon>
        <taxon>Micrurus</taxon>
    </lineage>
</organism>
<dbReference type="GO" id="GO:0000796">
    <property type="term" value="C:condensin complex"/>
    <property type="evidence" value="ECO:0007669"/>
    <property type="project" value="TreeGrafter"/>
</dbReference>
<evidence type="ECO:0000256" key="4">
    <source>
        <dbReference type="ARBA" id="ARBA00022741"/>
    </source>
</evidence>
<evidence type="ECO:0000256" key="6">
    <source>
        <dbReference type="ARBA" id="ARBA00023242"/>
    </source>
</evidence>
<evidence type="ECO:0000256" key="7">
    <source>
        <dbReference type="SAM" id="MobiDB-lite"/>
    </source>
</evidence>
<dbReference type="GO" id="GO:0005634">
    <property type="term" value="C:nucleus"/>
    <property type="evidence" value="ECO:0007669"/>
    <property type="project" value="UniProtKB-SubCell"/>
</dbReference>
<keyword evidence="6" id="KW-0539">Nucleus</keyword>
<evidence type="ECO:0000256" key="1">
    <source>
        <dbReference type="ARBA" id="ARBA00004123"/>
    </source>
</evidence>
<dbReference type="EMBL" id="IACK01067765">
    <property type="protein sequence ID" value="LAA76372.1"/>
    <property type="molecule type" value="Transcribed_RNA"/>
</dbReference>
<dbReference type="SUPFAM" id="SSF52540">
    <property type="entry name" value="P-loop containing nucleoside triphosphate hydrolases"/>
    <property type="match status" value="1"/>
</dbReference>
<protein>
    <recommendedName>
        <fullName evidence="8">RecF/RecN/SMC N-terminal domain-containing protein</fullName>
    </recommendedName>
</protein>
<accession>A0A2D4HWL9</accession>
<reference evidence="9" key="2">
    <citation type="submission" date="2017-11" db="EMBL/GenBank/DDBJ databases">
        <title>Coralsnake Venomics: Analyses of Venom Gland Transcriptomes and Proteomes of Six Brazilian Taxa.</title>
        <authorList>
            <person name="Aird S.D."/>
            <person name="Jorge da Silva N."/>
            <person name="Qiu L."/>
            <person name="Villar-Briones A."/>
            <person name="Aparecida-Saddi V."/>
            <person name="Campos-Telles M.P."/>
            <person name="Grau M."/>
            <person name="Mikheyev A.S."/>
        </authorList>
    </citation>
    <scope>NUCLEOTIDE SEQUENCE</scope>
    <source>
        <tissue evidence="9">Venom_gland</tissue>
    </source>
</reference>
<evidence type="ECO:0000256" key="5">
    <source>
        <dbReference type="ARBA" id="ARBA00022840"/>
    </source>
</evidence>
<dbReference type="Gene3D" id="3.40.50.300">
    <property type="entry name" value="P-loop containing nucleotide triphosphate hydrolases"/>
    <property type="match status" value="1"/>
</dbReference>
<dbReference type="PANTHER" id="PTHR18937:SF172">
    <property type="entry name" value="STRUCTURAL MAINTENANCE OF CHROMOSOMES PROTEIN"/>
    <property type="match status" value="1"/>
</dbReference>
<proteinExistence type="predicted"/>
<dbReference type="Pfam" id="PF02463">
    <property type="entry name" value="SMC_N"/>
    <property type="match status" value="1"/>
</dbReference>
<dbReference type="AlphaFoldDB" id="A0A2D4HWL9"/>